<dbReference type="PANTHER" id="PTHR16305">
    <property type="entry name" value="TESTICULAR SOLUBLE ADENYLYL CYCLASE"/>
    <property type="match status" value="1"/>
</dbReference>
<comment type="similarity">
    <text evidence="1">Belongs to the AfsR/DnrI/RedD regulatory family.</text>
</comment>
<dbReference type="Proteomes" id="UP000219612">
    <property type="component" value="Unassembled WGS sequence"/>
</dbReference>
<dbReference type="SMART" id="SM01043">
    <property type="entry name" value="BTAD"/>
    <property type="match status" value="1"/>
</dbReference>
<accession>A0A285GQW6</accession>
<evidence type="ECO:0000313" key="7">
    <source>
        <dbReference type="EMBL" id="SNY25937.1"/>
    </source>
</evidence>
<dbReference type="EMBL" id="OBDY01000002">
    <property type="protein sequence ID" value="SNY25937.1"/>
    <property type="molecule type" value="Genomic_DNA"/>
</dbReference>
<dbReference type="Pfam" id="PF03704">
    <property type="entry name" value="BTAD"/>
    <property type="match status" value="1"/>
</dbReference>
<dbReference type="InterPro" id="IPR011990">
    <property type="entry name" value="TPR-like_helical_dom_sf"/>
</dbReference>
<dbReference type="GO" id="GO:0006355">
    <property type="term" value="P:regulation of DNA-templated transcription"/>
    <property type="evidence" value="ECO:0007669"/>
    <property type="project" value="InterPro"/>
</dbReference>
<reference evidence="7 8" key="1">
    <citation type="submission" date="2017-09" db="EMBL/GenBank/DDBJ databases">
        <authorList>
            <person name="Ehlers B."/>
            <person name="Leendertz F.H."/>
        </authorList>
    </citation>
    <scope>NUCLEOTIDE SEQUENCE [LARGE SCALE GENOMIC DNA]</scope>
    <source>
        <strain evidence="7 8">CGMCC 4.6857</strain>
    </source>
</reference>
<dbReference type="InterPro" id="IPR041664">
    <property type="entry name" value="AAA_16"/>
</dbReference>
<dbReference type="Gene3D" id="3.40.50.300">
    <property type="entry name" value="P-loop containing nucleotide triphosphate hydrolases"/>
    <property type="match status" value="1"/>
</dbReference>
<dbReference type="Gene3D" id="1.10.10.10">
    <property type="entry name" value="Winged helix-like DNA-binding domain superfamily/Winged helix DNA-binding domain"/>
    <property type="match status" value="1"/>
</dbReference>
<dbReference type="AlphaFoldDB" id="A0A285GQW6"/>
<dbReference type="GO" id="GO:0000160">
    <property type="term" value="P:phosphorelay signal transduction system"/>
    <property type="evidence" value="ECO:0007669"/>
    <property type="project" value="InterPro"/>
</dbReference>
<dbReference type="Pfam" id="PF00486">
    <property type="entry name" value="Trans_reg_C"/>
    <property type="match status" value="1"/>
</dbReference>
<evidence type="ECO:0000256" key="1">
    <source>
        <dbReference type="ARBA" id="ARBA00005820"/>
    </source>
</evidence>
<evidence type="ECO:0000256" key="3">
    <source>
        <dbReference type="ARBA" id="ARBA00022840"/>
    </source>
</evidence>
<organism evidence="7 8">
    <name type="scientific">Paractinoplanes atraurantiacus</name>
    <dbReference type="NCBI Taxonomy" id="1036182"/>
    <lineage>
        <taxon>Bacteria</taxon>
        <taxon>Bacillati</taxon>
        <taxon>Actinomycetota</taxon>
        <taxon>Actinomycetes</taxon>
        <taxon>Micromonosporales</taxon>
        <taxon>Micromonosporaceae</taxon>
        <taxon>Paractinoplanes</taxon>
    </lineage>
</organism>
<proteinExistence type="inferred from homology"/>
<keyword evidence="2" id="KW-0547">Nucleotide-binding</keyword>
<feature type="DNA-binding region" description="OmpR/PhoB-type" evidence="5">
    <location>
        <begin position="1"/>
        <end position="95"/>
    </location>
</feature>
<dbReference type="PANTHER" id="PTHR16305:SF35">
    <property type="entry name" value="TRANSCRIPTIONAL ACTIVATOR DOMAIN"/>
    <property type="match status" value="1"/>
</dbReference>
<feature type="domain" description="OmpR/PhoB-type" evidence="6">
    <location>
        <begin position="1"/>
        <end position="95"/>
    </location>
</feature>
<dbReference type="SMART" id="SM00862">
    <property type="entry name" value="Trans_reg_C"/>
    <property type="match status" value="1"/>
</dbReference>
<dbReference type="GO" id="GO:0005524">
    <property type="term" value="F:ATP binding"/>
    <property type="evidence" value="ECO:0007669"/>
    <property type="project" value="UniProtKB-KW"/>
</dbReference>
<dbReference type="GO" id="GO:0003677">
    <property type="term" value="F:DNA binding"/>
    <property type="evidence" value="ECO:0007669"/>
    <property type="project" value="UniProtKB-UniRule"/>
</dbReference>
<dbReference type="InterPro" id="IPR036388">
    <property type="entry name" value="WH-like_DNA-bd_sf"/>
</dbReference>
<dbReference type="SUPFAM" id="SSF52540">
    <property type="entry name" value="P-loop containing nucleoside triphosphate hydrolases"/>
    <property type="match status" value="1"/>
</dbReference>
<dbReference type="PROSITE" id="PS51755">
    <property type="entry name" value="OMPR_PHOB"/>
    <property type="match status" value="1"/>
</dbReference>
<evidence type="ECO:0000256" key="4">
    <source>
        <dbReference type="ARBA" id="ARBA00023125"/>
    </source>
</evidence>
<protein>
    <submittedName>
        <fullName evidence="7">Transcriptional regulatory protein, C terminal</fullName>
    </submittedName>
</protein>
<dbReference type="InterPro" id="IPR027417">
    <property type="entry name" value="P-loop_NTPase"/>
</dbReference>
<evidence type="ECO:0000256" key="5">
    <source>
        <dbReference type="PROSITE-ProRule" id="PRU01091"/>
    </source>
</evidence>
<keyword evidence="4 5" id="KW-0238">DNA-binding</keyword>
<dbReference type="SUPFAM" id="SSF46894">
    <property type="entry name" value="C-terminal effector domain of the bipartite response regulators"/>
    <property type="match status" value="1"/>
</dbReference>
<evidence type="ECO:0000256" key="2">
    <source>
        <dbReference type="ARBA" id="ARBA00022741"/>
    </source>
</evidence>
<name>A0A285GQW6_9ACTN</name>
<evidence type="ECO:0000259" key="6">
    <source>
        <dbReference type="PROSITE" id="PS51755"/>
    </source>
</evidence>
<dbReference type="GO" id="GO:0004016">
    <property type="term" value="F:adenylate cyclase activity"/>
    <property type="evidence" value="ECO:0007669"/>
    <property type="project" value="TreeGrafter"/>
</dbReference>
<dbReference type="InterPro" id="IPR005158">
    <property type="entry name" value="BTAD"/>
</dbReference>
<dbReference type="Gene3D" id="1.25.40.10">
    <property type="entry name" value="Tetratricopeptide repeat domain"/>
    <property type="match status" value="2"/>
</dbReference>
<dbReference type="RefSeq" id="WP_245922879.1">
    <property type="nucleotide sequence ID" value="NZ_OBDY01000002.1"/>
</dbReference>
<keyword evidence="8" id="KW-1185">Reference proteome</keyword>
<dbReference type="GO" id="GO:0005737">
    <property type="term" value="C:cytoplasm"/>
    <property type="evidence" value="ECO:0007669"/>
    <property type="project" value="TreeGrafter"/>
</dbReference>
<dbReference type="InterPro" id="IPR001867">
    <property type="entry name" value="OmpR/PhoB-type_DNA-bd"/>
</dbReference>
<evidence type="ECO:0000313" key="8">
    <source>
        <dbReference type="Proteomes" id="UP000219612"/>
    </source>
</evidence>
<gene>
    <name evidence="7" type="ORF">SAMN05421748_102434</name>
</gene>
<keyword evidence="3" id="KW-0067">ATP-binding</keyword>
<dbReference type="Pfam" id="PF13191">
    <property type="entry name" value="AAA_16"/>
    <property type="match status" value="1"/>
</dbReference>
<sequence>MQILGPLRVWRDGVEVDTGPRQQQCVLALLAARAGHPVGVDELVDLLWGTDRPASALNIVHKYVGTLRRLLEPGLATRSTGSYLHRRGNGYVLAAGDGLVDLVAFRALVERPAPALGDYVEALSLWRGPAGEGLRDGPATPVFAALDDEFAGAAVAAAGLAARLGESERVLSALRLAARMAPHNEAIRAALTPEPAAPADGLIGRLQEAAELRRMLESALAGGSALALVEGEAGVGKTRLIEEVAAEAGRRGALVVWGRCAEGDGAPSMWPWEQAVAATLRSLPEVERRRRLGGDLGRLVTSDEVDVPAPLEPDSGARFRLFEGVAEVVAQAAARQPLVMVIDDLQWADIASLHLFGHLAARLPARAVLVGAVRTHSASHPELTRMLAQASRLPGHRRLPLGPLGPAEVGELVRRETGFTPSSAVIGRIHARTAGNPFFARELARLLRAGEAEGAGVPATVRDAVQDRMAGLDDHARRLLRIAALVGREVDLDLLARVADVDVRTCLARLEPAEALGLLGPAPGNPYSLYFAHDLVRESITVVTPAGQLPGLHLRVADALERADPGGDSVAERVAHHMWAAGPLADPARTTRALVRAGRRAMTKSAFEAAERQLREAVRVARSAGLAELELSALSQLTLVLGMQAGYVGAPLDVLERSEQLARGLGRDREATSFLFTRFTGLSQGVRVEESGRLAQQLREQGETSADYVVRIYGWLAGGMHEWETGRIGRAFRFLERAAAALADDLIRREDLPLLRDLKLVCTGMLGLMTMLYGDVTRARKLFDTMEADAGDDRYAVTFWASFAVIAAAVAGDPGWASRCAERSIAVDPERSFLFLGTYPRLARWWALGMTSRRPDAAGKLDQLITDSLLDPPRSSMTTWYAALAELLMAGGQVEKAAGALDRAERAVKTYGERHSEGMILLLRARLLHVRGEPAAVVRAAAERARDLSAEREAHLFAQRAESLLTEIGSGR</sequence>
<dbReference type="InterPro" id="IPR016032">
    <property type="entry name" value="Sig_transdc_resp-reg_C-effctor"/>
</dbReference>